<dbReference type="GO" id="GO:0003729">
    <property type="term" value="F:mRNA binding"/>
    <property type="evidence" value="ECO:0007669"/>
    <property type="project" value="TreeGrafter"/>
</dbReference>
<evidence type="ECO:0000256" key="2">
    <source>
        <dbReference type="ARBA" id="ARBA00022980"/>
    </source>
</evidence>
<dbReference type="Pfam" id="PF16320">
    <property type="entry name" value="Ribosomal_L12_N"/>
    <property type="match status" value="1"/>
</dbReference>
<dbReference type="NCBIfam" id="TIGR00855">
    <property type="entry name" value="L12"/>
    <property type="match status" value="1"/>
</dbReference>
<organism evidence="6 7">
    <name type="scientific">Adiantum capillus-veneris</name>
    <name type="common">Maidenhair fern</name>
    <dbReference type="NCBI Taxonomy" id="13818"/>
    <lineage>
        <taxon>Eukaryota</taxon>
        <taxon>Viridiplantae</taxon>
        <taxon>Streptophyta</taxon>
        <taxon>Embryophyta</taxon>
        <taxon>Tracheophyta</taxon>
        <taxon>Polypodiopsida</taxon>
        <taxon>Polypodiidae</taxon>
        <taxon>Polypodiales</taxon>
        <taxon>Pteridineae</taxon>
        <taxon>Pteridaceae</taxon>
        <taxon>Vittarioideae</taxon>
        <taxon>Adiantum</taxon>
    </lineage>
</organism>
<dbReference type="InterPro" id="IPR036235">
    <property type="entry name" value="Ribosomal_bL12_oligo_N_sf"/>
</dbReference>
<evidence type="ECO:0000256" key="3">
    <source>
        <dbReference type="ARBA" id="ARBA00023274"/>
    </source>
</evidence>
<dbReference type="AlphaFoldDB" id="A0A9D4V7K2"/>
<dbReference type="PANTHER" id="PTHR45987:SF4">
    <property type="entry name" value="LARGE RIBOSOMAL SUBUNIT PROTEIN BL12M"/>
    <property type="match status" value="1"/>
</dbReference>
<dbReference type="InterPro" id="IPR008932">
    <property type="entry name" value="Ribosomal_bL12_oligo"/>
</dbReference>
<evidence type="ECO:0000313" key="7">
    <source>
        <dbReference type="Proteomes" id="UP000886520"/>
    </source>
</evidence>
<dbReference type="EMBL" id="JABFUD020000004">
    <property type="protein sequence ID" value="KAI5081315.1"/>
    <property type="molecule type" value="Genomic_DNA"/>
</dbReference>
<proteinExistence type="inferred from homology"/>
<evidence type="ECO:0000313" key="6">
    <source>
        <dbReference type="EMBL" id="KAI5081315.1"/>
    </source>
</evidence>
<keyword evidence="2" id="KW-0689">Ribosomal protein</keyword>
<dbReference type="OrthoDB" id="250175at2759"/>
<dbReference type="FunFam" id="3.30.1390.10:FF:000001">
    <property type="entry name" value="50S ribosomal protein L7/L12"/>
    <property type="match status" value="1"/>
</dbReference>
<dbReference type="Pfam" id="PF00542">
    <property type="entry name" value="Ribosomal_L12"/>
    <property type="match status" value="1"/>
</dbReference>
<dbReference type="GO" id="GO:0005840">
    <property type="term" value="C:ribosome"/>
    <property type="evidence" value="ECO:0007669"/>
    <property type="project" value="UniProtKB-KW"/>
</dbReference>
<keyword evidence="3" id="KW-0687">Ribonucleoprotein</keyword>
<dbReference type="HAMAP" id="MF_00368">
    <property type="entry name" value="Ribosomal_bL12"/>
    <property type="match status" value="1"/>
</dbReference>
<dbReference type="InterPro" id="IPR014719">
    <property type="entry name" value="Ribosomal_bL12_C/ClpS-like"/>
</dbReference>
<reference evidence="6" key="1">
    <citation type="submission" date="2021-01" db="EMBL/GenBank/DDBJ databases">
        <title>Adiantum capillus-veneris genome.</title>
        <authorList>
            <person name="Fang Y."/>
            <person name="Liao Q."/>
        </authorList>
    </citation>
    <scope>NUCLEOTIDE SEQUENCE</scope>
    <source>
        <strain evidence="6">H3</strain>
        <tissue evidence="6">Leaf</tissue>
    </source>
</reference>
<comment type="similarity">
    <text evidence="1">Belongs to the bacterial ribosomal protein bL12 family.</text>
</comment>
<dbReference type="PANTHER" id="PTHR45987">
    <property type="entry name" value="39S RIBOSOMAL PROTEIN L12"/>
    <property type="match status" value="1"/>
</dbReference>
<protein>
    <recommendedName>
        <fullName evidence="8">Ribosomal protein L7/L12 C-terminal domain-containing protein</fullName>
    </recommendedName>
</protein>
<dbReference type="CDD" id="cd00387">
    <property type="entry name" value="Ribosomal_L7_L12"/>
    <property type="match status" value="1"/>
</dbReference>
<evidence type="ECO:0000259" key="4">
    <source>
        <dbReference type="Pfam" id="PF00542"/>
    </source>
</evidence>
<gene>
    <name evidence="6" type="ORF">GOP47_0004498</name>
</gene>
<dbReference type="Gene3D" id="3.30.1390.10">
    <property type="match status" value="1"/>
</dbReference>
<dbReference type="InterPro" id="IPR013823">
    <property type="entry name" value="Ribosomal_bL12_C"/>
</dbReference>
<accession>A0A9D4V7K2</accession>
<dbReference type="Proteomes" id="UP000886520">
    <property type="component" value="Chromosome 4"/>
</dbReference>
<name>A0A9D4V7K2_ADICA</name>
<feature type="domain" description="Large ribosomal subunit protein bL12 oligomerization" evidence="5">
    <location>
        <begin position="141"/>
        <end position="184"/>
    </location>
</feature>
<dbReference type="GO" id="GO:0005737">
    <property type="term" value="C:cytoplasm"/>
    <property type="evidence" value="ECO:0007669"/>
    <property type="project" value="UniProtKB-ARBA"/>
</dbReference>
<dbReference type="SUPFAM" id="SSF54736">
    <property type="entry name" value="ClpS-like"/>
    <property type="match status" value="1"/>
</dbReference>
<dbReference type="GO" id="GO:0003735">
    <property type="term" value="F:structural constituent of ribosome"/>
    <property type="evidence" value="ECO:0007669"/>
    <property type="project" value="InterPro"/>
</dbReference>
<dbReference type="Gene3D" id="1.20.5.710">
    <property type="entry name" value="Single helix bin"/>
    <property type="match status" value="1"/>
</dbReference>
<comment type="caution">
    <text evidence="6">The sequence shown here is derived from an EMBL/GenBank/DDBJ whole genome shotgun (WGS) entry which is preliminary data.</text>
</comment>
<evidence type="ECO:0000259" key="5">
    <source>
        <dbReference type="Pfam" id="PF16320"/>
    </source>
</evidence>
<dbReference type="InterPro" id="IPR000206">
    <property type="entry name" value="Ribosomal_bL12"/>
</dbReference>
<dbReference type="SUPFAM" id="SSF48300">
    <property type="entry name" value="Ribosomal protein L7/12, oligomerisation (N-terminal) domain"/>
    <property type="match status" value="1"/>
</dbReference>
<evidence type="ECO:0008006" key="8">
    <source>
        <dbReference type="Google" id="ProtNLM"/>
    </source>
</evidence>
<feature type="domain" description="Large ribosomal subunit protein bL12 C-terminal" evidence="4">
    <location>
        <begin position="206"/>
        <end position="272"/>
    </location>
</feature>
<sequence length="273" mass="29692">MNWFPRWRRSALSLHCALPRKCSYVVSSSLEASSSLKLLYPVMLGNVLHSGVEVLAPVRRDDTSLWMRQAYVASAPHALCRQVDAASFIRHLHSSTFSQGAASKLNEALVDSSEDIDLIKPADCNPLDHDKAEPVSASSAKILQLVNEIANLTLLEASDLSYLLKKRLGLPDSAMPFFGGGVAANVGGTPATASVEEEKKPEKTNFDVKLEKYDVAAKIKIIKEVRTFTSLGLKEAKELVEKLPAILKKGVAKEEADQIIEKLKAVGATVVLE</sequence>
<keyword evidence="7" id="KW-1185">Reference proteome</keyword>
<evidence type="ECO:0000256" key="1">
    <source>
        <dbReference type="ARBA" id="ARBA00007197"/>
    </source>
</evidence>
<dbReference type="GO" id="GO:0006412">
    <property type="term" value="P:translation"/>
    <property type="evidence" value="ECO:0007669"/>
    <property type="project" value="InterPro"/>
</dbReference>
<dbReference type="GO" id="GO:1990904">
    <property type="term" value="C:ribonucleoprotein complex"/>
    <property type="evidence" value="ECO:0007669"/>
    <property type="project" value="UniProtKB-KW"/>
</dbReference>